<feature type="transmembrane region" description="Helical" evidence="1">
    <location>
        <begin position="45"/>
        <end position="65"/>
    </location>
</feature>
<evidence type="ECO:0000256" key="1">
    <source>
        <dbReference type="SAM" id="Phobius"/>
    </source>
</evidence>
<keyword evidence="3" id="KW-1185">Reference proteome</keyword>
<keyword evidence="1" id="KW-0812">Transmembrane</keyword>
<gene>
    <name evidence="2" type="ORF">ASV53_20585</name>
</gene>
<name>A0ABX4FT68_9GAMM</name>
<reference evidence="2 3" key="1">
    <citation type="journal article" date="2016" name="Antonie Van Leeuwenhoek">
        <title>Photobacterium sanguinicancri sp. nov. isolated from marine animals.</title>
        <authorList>
            <person name="Gomez-Gil B."/>
            <person name="Roque A."/>
            <person name="Rotllant G."/>
            <person name="Romalde J.L."/>
            <person name="Doce A."/>
            <person name="Eggermont M."/>
            <person name="Defoirdt T."/>
        </authorList>
    </citation>
    <scope>NUCLEOTIDE SEQUENCE [LARGE SCALE GENOMIC DNA]</scope>
    <source>
        <strain evidence="2 3">CAIM 1827</strain>
    </source>
</reference>
<protein>
    <submittedName>
        <fullName evidence="2">Uncharacterized protein</fullName>
    </submittedName>
</protein>
<dbReference type="EMBL" id="NOIF01000195">
    <property type="protein sequence ID" value="OZS42042.1"/>
    <property type="molecule type" value="Genomic_DNA"/>
</dbReference>
<feature type="transmembrane region" description="Helical" evidence="1">
    <location>
        <begin position="12"/>
        <end position="33"/>
    </location>
</feature>
<organism evidence="2 3">
    <name type="scientific">Photobacterium sanguinicancri</name>
    <dbReference type="NCBI Taxonomy" id="875932"/>
    <lineage>
        <taxon>Bacteria</taxon>
        <taxon>Pseudomonadati</taxon>
        <taxon>Pseudomonadota</taxon>
        <taxon>Gammaproteobacteria</taxon>
        <taxon>Vibrionales</taxon>
        <taxon>Vibrionaceae</taxon>
        <taxon>Photobacterium</taxon>
    </lineage>
</organism>
<accession>A0ABX4FT68</accession>
<keyword evidence="1" id="KW-1133">Transmembrane helix</keyword>
<keyword evidence="1" id="KW-0472">Membrane</keyword>
<dbReference type="Proteomes" id="UP000215999">
    <property type="component" value="Unassembled WGS sequence"/>
</dbReference>
<evidence type="ECO:0000313" key="3">
    <source>
        <dbReference type="Proteomes" id="UP000215999"/>
    </source>
</evidence>
<proteinExistence type="predicted"/>
<sequence length="74" mass="8489">MEFSGFGEFIVAHLILGVTCFVFNGFYFVGLQWFPSVVAMQKESFIVYAVLASRFPNFFGLNGIVMPKLWKPHY</sequence>
<evidence type="ECO:0000313" key="2">
    <source>
        <dbReference type="EMBL" id="OZS42042.1"/>
    </source>
</evidence>
<comment type="caution">
    <text evidence="2">The sequence shown here is derived from an EMBL/GenBank/DDBJ whole genome shotgun (WGS) entry which is preliminary data.</text>
</comment>